<organism evidence="3 4">
    <name type="scientific">Hymenoscyphus albidus</name>
    <dbReference type="NCBI Taxonomy" id="595503"/>
    <lineage>
        <taxon>Eukaryota</taxon>
        <taxon>Fungi</taxon>
        <taxon>Dikarya</taxon>
        <taxon>Ascomycota</taxon>
        <taxon>Pezizomycotina</taxon>
        <taxon>Leotiomycetes</taxon>
        <taxon>Helotiales</taxon>
        <taxon>Helotiaceae</taxon>
        <taxon>Hymenoscyphus</taxon>
    </lineage>
</organism>
<evidence type="ECO:0000259" key="2">
    <source>
        <dbReference type="Pfam" id="PF01636"/>
    </source>
</evidence>
<feature type="domain" description="Aminoglycoside phosphotransferase" evidence="2">
    <location>
        <begin position="82"/>
        <end position="198"/>
    </location>
</feature>
<evidence type="ECO:0000313" key="4">
    <source>
        <dbReference type="Proteomes" id="UP000701801"/>
    </source>
</evidence>
<evidence type="ECO:0000256" key="1">
    <source>
        <dbReference type="SAM" id="MobiDB-lite"/>
    </source>
</evidence>
<dbReference type="PANTHER" id="PTHR21310">
    <property type="entry name" value="AMINOGLYCOSIDE PHOSPHOTRANSFERASE-RELATED-RELATED"/>
    <property type="match status" value="1"/>
</dbReference>
<dbReference type="InterPro" id="IPR051678">
    <property type="entry name" value="AGP_Transferase"/>
</dbReference>
<dbReference type="Gene3D" id="3.30.200.20">
    <property type="entry name" value="Phosphorylase Kinase, domain 1"/>
    <property type="match status" value="1"/>
</dbReference>
<comment type="caution">
    <text evidence="3">The sequence shown here is derived from an EMBL/GenBank/DDBJ whole genome shotgun (WGS) entry which is preliminary data.</text>
</comment>
<gene>
    <name evidence="3" type="ORF">HYALB_00001055</name>
</gene>
<dbReference type="EMBL" id="CAJVRM010000684">
    <property type="protein sequence ID" value="CAG8982774.1"/>
    <property type="molecule type" value="Genomic_DNA"/>
</dbReference>
<evidence type="ECO:0000313" key="3">
    <source>
        <dbReference type="EMBL" id="CAG8982774.1"/>
    </source>
</evidence>
<dbReference type="OrthoDB" id="2906425at2759"/>
<feature type="region of interest" description="Disordered" evidence="1">
    <location>
        <begin position="284"/>
        <end position="329"/>
    </location>
</feature>
<reference evidence="3" key="1">
    <citation type="submission" date="2021-07" db="EMBL/GenBank/DDBJ databases">
        <authorList>
            <person name="Durling M."/>
        </authorList>
    </citation>
    <scope>NUCLEOTIDE SEQUENCE</scope>
</reference>
<sequence>MSCANGHPPPGFDAPWFPQRVYLGKPPSLEEALLEHKNMLWEKAASGYYATDWLRAPRINTMKEEIRPYLPGIEGDPSSAITIKPWTKGYINRIYEVKSPDLSTPCILRVSLPVDPWYKVESEVATMLYVAKHTSIPVPRVFAFDPSTDNPIGFEWILMEKMSGVPFNKSNTLSIQQEREALMQVAGWLHQLESLKFDKIGSIFYDWEKGTFDVGRVVDPFFMCAGRVGEDFHRGAYKDLREFLMAKFDLTLRMCRDPKNILEAAETELKWEADRMEEEIQGLLEGEGSGEEQKNGVGKINEDKDQTNGHERVEEDKGEHIKENEKEQVNKDLTVAEDMSIWYLPVHLSDIIPKECSALAEIIPLLLGRPGAPPSPYLSHHDLHGGNFLVDKKTGRPTALLDYEMMYPMPRLCDWYSDKHSKQAGLPKVLRWIINQHWVSDEKAVSDVDREQFKDEFLEVVRGGSQGEAVDLNDGYEDPDVWRLVIIILEHWVGLGQNAEDVLRFCVRVKKKRGIK</sequence>
<dbReference type="PANTHER" id="PTHR21310:SF13">
    <property type="entry name" value="AMINOGLYCOSIDE PHOSPHOTRANSFERASE DOMAIN-CONTAINING PROTEIN"/>
    <property type="match status" value="1"/>
</dbReference>
<protein>
    <recommendedName>
        <fullName evidence="2">Aminoglycoside phosphotransferase domain-containing protein</fullName>
    </recommendedName>
</protein>
<accession>A0A9N9LX82</accession>
<dbReference type="InterPro" id="IPR002575">
    <property type="entry name" value="Aminoglycoside_PTrfase"/>
</dbReference>
<dbReference type="SUPFAM" id="SSF56112">
    <property type="entry name" value="Protein kinase-like (PK-like)"/>
    <property type="match status" value="1"/>
</dbReference>
<dbReference type="Proteomes" id="UP000701801">
    <property type="component" value="Unassembled WGS sequence"/>
</dbReference>
<feature type="compositionally biased region" description="Basic and acidic residues" evidence="1">
    <location>
        <begin position="300"/>
        <end position="329"/>
    </location>
</feature>
<feature type="domain" description="Aminoglycoside phosphotransferase" evidence="2">
    <location>
        <begin position="374"/>
        <end position="414"/>
    </location>
</feature>
<dbReference type="Gene3D" id="3.90.1200.10">
    <property type="match status" value="1"/>
</dbReference>
<name>A0A9N9LX82_9HELO</name>
<dbReference type="InterPro" id="IPR011009">
    <property type="entry name" value="Kinase-like_dom_sf"/>
</dbReference>
<dbReference type="AlphaFoldDB" id="A0A9N9LX82"/>
<proteinExistence type="predicted"/>
<keyword evidence="4" id="KW-1185">Reference proteome</keyword>
<dbReference type="Pfam" id="PF01636">
    <property type="entry name" value="APH"/>
    <property type="match status" value="2"/>
</dbReference>